<sequence>MATPAENRPYFSVSTIAVKADKIDEAFASFQEIAEETAKEPGAKVYRFYKVEGKNEFVWIEKFESREAYTAHVQSSHVQAWAKKYMGSDLFDGTFEFHPLSESGPGAGGFERN</sequence>
<dbReference type="PROSITE" id="PS51725">
    <property type="entry name" value="ABM"/>
    <property type="match status" value="1"/>
</dbReference>
<dbReference type="SUPFAM" id="SSF54909">
    <property type="entry name" value="Dimeric alpha+beta barrel"/>
    <property type="match status" value="1"/>
</dbReference>
<name>A0A9P9AIR8_9HYPO</name>
<dbReference type="InterPro" id="IPR007138">
    <property type="entry name" value="ABM_dom"/>
</dbReference>
<dbReference type="PANTHER" id="PTHR33336:SF15">
    <property type="entry name" value="ABM DOMAIN-CONTAINING PROTEIN"/>
    <property type="match status" value="1"/>
</dbReference>
<keyword evidence="3" id="KW-1185">Reference proteome</keyword>
<reference evidence="2 3" key="1">
    <citation type="journal article" date="2021" name="Nat. Commun.">
        <title>Genetic determinants of endophytism in the Arabidopsis root mycobiome.</title>
        <authorList>
            <person name="Mesny F."/>
            <person name="Miyauchi S."/>
            <person name="Thiergart T."/>
            <person name="Pickel B."/>
            <person name="Atanasova L."/>
            <person name="Karlsson M."/>
            <person name="Huettel B."/>
            <person name="Barry K.W."/>
            <person name="Haridas S."/>
            <person name="Chen C."/>
            <person name="Bauer D."/>
            <person name="Andreopoulos W."/>
            <person name="Pangilinan J."/>
            <person name="LaButti K."/>
            <person name="Riley R."/>
            <person name="Lipzen A."/>
            <person name="Clum A."/>
            <person name="Drula E."/>
            <person name="Henrissat B."/>
            <person name="Kohler A."/>
            <person name="Grigoriev I.V."/>
            <person name="Martin F.M."/>
            <person name="Hacquard S."/>
        </authorList>
    </citation>
    <scope>NUCLEOTIDE SEQUENCE [LARGE SCALE GENOMIC DNA]</scope>
    <source>
        <strain evidence="2 3">MPI-CAGE-CH-0241</strain>
    </source>
</reference>
<gene>
    <name evidence="2" type="ORF">B0T10DRAFT_591157</name>
</gene>
<dbReference type="Gene3D" id="3.30.70.100">
    <property type="match status" value="1"/>
</dbReference>
<dbReference type="InterPro" id="IPR050744">
    <property type="entry name" value="AI-2_Isomerase_LsrG"/>
</dbReference>
<dbReference type="PANTHER" id="PTHR33336">
    <property type="entry name" value="QUINOL MONOOXYGENASE YGIN-RELATED"/>
    <property type="match status" value="1"/>
</dbReference>
<evidence type="ECO:0000313" key="3">
    <source>
        <dbReference type="Proteomes" id="UP000777438"/>
    </source>
</evidence>
<comment type="caution">
    <text evidence="2">The sequence shown here is derived from an EMBL/GenBank/DDBJ whole genome shotgun (WGS) entry which is preliminary data.</text>
</comment>
<dbReference type="AlphaFoldDB" id="A0A9P9AIR8"/>
<feature type="domain" description="ABM" evidence="1">
    <location>
        <begin position="10"/>
        <end position="97"/>
    </location>
</feature>
<dbReference type="EMBL" id="JAGPYM010000055">
    <property type="protein sequence ID" value="KAH6871421.1"/>
    <property type="molecule type" value="Genomic_DNA"/>
</dbReference>
<accession>A0A9P9AIR8</accession>
<evidence type="ECO:0000259" key="1">
    <source>
        <dbReference type="PROSITE" id="PS51725"/>
    </source>
</evidence>
<proteinExistence type="predicted"/>
<dbReference type="GO" id="GO:0003824">
    <property type="term" value="F:catalytic activity"/>
    <property type="evidence" value="ECO:0007669"/>
    <property type="project" value="TreeGrafter"/>
</dbReference>
<dbReference type="InterPro" id="IPR011008">
    <property type="entry name" value="Dimeric_a/b-barrel"/>
</dbReference>
<protein>
    <recommendedName>
        <fullName evidence="1">ABM domain-containing protein</fullName>
    </recommendedName>
</protein>
<evidence type="ECO:0000313" key="2">
    <source>
        <dbReference type="EMBL" id="KAH6871421.1"/>
    </source>
</evidence>
<dbReference type="OrthoDB" id="5183915at2759"/>
<organism evidence="2 3">
    <name type="scientific">Thelonectria olida</name>
    <dbReference type="NCBI Taxonomy" id="1576542"/>
    <lineage>
        <taxon>Eukaryota</taxon>
        <taxon>Fungi</taxon>
        <taxon>Dikarya</taxon>
        <taxon>Ascomycota</taxon>
        <taxon>Pezizomycotina</taxon>
        <taxon>Sordariomycetes</taxon>
        <taxon>Hypocreomycetidae</taxon>
        <taxon>Hypocreales</taxon>
        <taxon>Nectriaceae</taxon>
        <taxon>Thelonectria</taxon>
    </lineage>
</organism>
<dbReference type="Pfam" id="PF03992">
    <property type="entry name" value="ABM"/>
    <property type="match status" value="1"/>
</dbReference>
<dbReference type="Proteomes" id="UP000777438">
    <property type="component" value="Unassembled WGS sequence"/>
</dbReference>